<protein>
    <submittedName>
        <fullName evidence="2">Uncharacterized protein</fullName>
    </submittedName>
</protein>
<feature type="region of interest" description="Disordered" evidence="1">
    <location>
        <begin position="1"/>
        <end position="48"/>
    </location>
</feature>
<organism evidence="2">
    <name type="scientific">Ensete ventricosum</name>
    <name type="common">Abyssinian banana</name>
    <name type="synonym">Musa ensete</name>
    <dbReference type="NCBI Taxonomy" id="4639"/>
    <lineage>
        <taxon>Eukaryota</taxon>
        <taxon>Viridiplantae</taxon>
        <taxon>Streptophyta</taxon>
        <taxon>Embryophyta</taxon>
        <taxon>Tracheophyta</taxon>
        <taxon>Spermatophyta</taxon>
        <taxon>Magnoliopsida</taxon>
        <taxon>Liliopsida</taxon>
        <taxon>Zingiberales</taxon>
        <taxon>Musaceae</taxon>
        <taxon>Ensete</taxon>
    </lineage>
</organism>
<dbReference type="Proteomes" id="UP000290560">
    <property type="component" value="Unassembled WGS sequence"/>
</dbReference>
<name>A0A445MBC5_ENSVE</name>
<proteinExistence type="predicted"/>
<evidence type="ECO:0000313" key="2">
    <source>
        <dbReference type="EMBL" id="RZR71533.1"/>
    </source>
</evidence>
<gene>
    <name evidence="2" type="ORF">BHM03_00005652</name>
</gene>
<sequence>MSNDNPGTVGYDMKRGGDPFYARLPPAPGLGGQSRREVQKGRRSRLRLSPTRSAASLLPYSGADLVRYADLYSHICTV</sequence>
<dbReference type="EMBL" id="KV875547">
    <property type="protein sequence ID" value="RZR71533.1"/>
    <property type="molecule type" value="Genomic_DNA"/>
</dbReference>
<accession>A0A445MBC5</accession>
<reference evidence="2" key="1">
    <citation type="journal article" date="2018" name="Data Brief">
        <title>Genome sequence data from 17 accessions of Ensete ventricosum, a staple food crop for millions in Ethiopia.</title>
        <authorList>
            <person name="Yemataw Z."/>
            <person name="Muzemil S."/>
            <person name="Ambachew D."/>
            <person name="Tripathi L."/>
            <person name="Tesfaye K."/>
            <person name="Chala A."/>
            <person name="Farbos A."/>
            <person name="O'Neill P."/>
            <person name="Moore K."/>
            <person name="Grant M."/>
            <person name="Studholme D.J."/>
        </authorList>
    </citation>
    <scope>NUCLEOTIDE SEQUENCE [LARGE SCALE GENOMIC DNA]</scope>
    <source>
        <tissue evidence="2">Leaf</tissue>
    </source>
</reference>
<evidence type="ECO:0000256" key="1">
    <source>
        <dbReference type="SAM" id="MobiDB-lite"/>
    </source>
</evidence>
<dbReference type="AlphaFoldDB" id="A0A445MBC5"/>